<dbReference type="PANTHER" id="PTHR32444:SF234">
    <property type="entry name" value="RECEPTOR-LIKE SERINE_THREONINE-PROTEIN KINASE"/>
    <property type="match status" value="1"/>
</dbReference>
<evidence type="ECO:0000256" key="3">
    <source>
        <dbReference type="ARBA" id="ARBA00023157"/>
    </source>
</evidence>
<keyword evidence="1" id="KW-0597">Phosphoprotein</keyword>
<dbReference type="InterPro" id="IPR000858">
    <property type="entry name" value="S_locus_glycoprot_dom"/>
</dbReference>
<feature type="domain" description="Apple" evidence="5">
    <location>
        <begin position="49"/>
        <end position="138"/>
    </location>
</feature>
<keyword evidence="2" id="KW-0732">Signal</keyword>
<dbReference type="AlphaFoldDB" id="A0AAV5MGP0"/>
<dbReference type="CDD" id="cd01098">
    <property type="entry name" value="PAN_AP_plant"/>
    <property type="match status" value="1"/>
</dbReference>
<evidence type="ECO:0000313" key="7">
    <source>
        <dbReference type="Proteomes" id="UP001054252"/>
    </source>
</evidence>
<protein>
    <recommendedName>
        <fullName evidence="5">Apple domain-containing protein</fullName>
    </recommendedName>
</protein>
<dbReference type="FunFam" id="3.50.4.10:FF:000002">
    <property type="entry name" value="G-type lectin S-receptor-like serine/threonine-protein kinase"/>
    <property type="match status" value="1"/>
</dbReference>
<dbReference type="Gene3D" id="3.50.4.10">
    <property type="entry name" value="Hepatocyte Growth Factor"/>
    <property type="match status" value="1"/>
</dbReference>
<dbReference type="EMBL" id="BPVZ01000282">
    <property type="protein sequence ID" value="GKV49051.1"/>
    <property type="molecule type" value="Genomic_DNA"/>
</dbReference>
<dbReference type="GO" id="GO:0048544">
    <property type="term" value="P:recognition of pollen"/>
    <property type="evidence" value="ECO:0007669"/>
    <property type="project" value="InterPro"/>
</dbReference>
<dbReference type="InterPro" id="IPR003609">
    <property type="entry name" value="Pan_app"/>
</dbReference>
<organism evidence="6 7">
    <name type="scientific">Rubroshorea leprosula</name>
    <dbReference type="NCBI Taxonomy" id="152421"/>
    <lineage>
        <taxon>Eukaryota</taxon>
        <taxon>Viridiplantae</taxon>
        <taxon>Streptophyta</taxon>
        <taxon>Embryophyta</taxon>
        <taxon>Tracheophyta</taxon>
        <taxon>Spermatophyta</taxon>
        <taxon>Magnoliopsida</taxon>
        <taxon>eudicotyledons</taxon>
        <taxon>Gunneridae</taxon>
        <taxon>Pentapetalae</taxon>
        <taxon>rosids</taxon>
        <taxon>malvids</taxon>
        <taxon>Malvales</taxon>
        <taxon>Dipterocarpaceae</taxon>
        <taxon>Rubroshorea</taxon>
    </lineage>
</organism>
<dbReference type="Gene3D" id="2.10.25.10">
    <property type="entry name" value="Laminin"/>
    <property type="match status" value="1"/>
</dbReference>
<keyword evidence="7" id="KW-1185">Reference proteome</keyword>
<evidence type="ECO:0000256" key="2">
    <source>
        <dbReference type="ARBA" id="ARBA00022729"/>
    </source>
</evidence>
<dbReference type="PANTHER" id="PTHR32444">
    <property type="entry name" value="BULB-TYPE LECTIN DOMAIN-CONTAINING PROTEIN"/>
    <property type="match status" value="1"/>
</dbReference>
<evidence type="ECO:0000256" key="1">
    <source>
        <dbReference type="ARBA" id="ARBA00022553"/>
    </source>
</evidence>
<keyword evidence="4" id="KW-0675">Receptor</keyword>
<dbReference type="Proteomes" id="UP001054252">
    <property type="component" value="Unassembled WGS sequence"/>
</dbReference>
<dbReference type="PROSITE" id="PS50948">
    <property type="entry name" value="PAN"/>
    <property type="match status" value="1"/>
</dbReference>
<accession>A0AAV5MGP0</accession>
<gene>
    <name evidence="6" type="ORF">SLEP1_g55823</name>
</gene>
<proteinExistence type="predicted"/>
<dbReference type="Pfam" id="PF00954">
    <property type="entry name" value="S_locus_glycop"/>
    <property type="match status" value="1"/>
</dbReference>
<keyword evidence="3" id="KW-1015">Disulfide bond</keyword>
<reference evidence="6 7" key="1">
    <citation type="journal article" date="2021" name="Commun. Biol.">
        <title>The genome of Shorea leprosula (Dipterocarpaceae) highlights the ecological relevance of drought in aseasonal tropical rainforests.</title>
        <authorList>
            <person name="Ng K.K.S."/>
            <person name="Kobayashi M.J."/>
            <person name="Fawcett J.A."/>
            <person name="Hatakeyama M."/>
            <person name="Paape T."/>
            <person name="Ng C.H."/>
            <person name="Ang C.C."/>
            <person name="Tnah L.H."/>
            <person name="Lee C.T."/>
            <person name="Nishiyama T."/>
            <person name="Sese J."/>
            <person name="O'Brien M.J."/>
            <person name="Copetti D."/>
            <person name="Mohd Noor M.I."/>
            <person name="Ong R.C."/>
            <person name="Putra M."/>
            <person name="Sireger I.Z."/>
            <person name="Indrioko S."/>
            <person name="Kosugi Y."/>
            <person name="Izuno A."/>
            <person name="Isagi Y."/>
            <person name="Lee S.L."/>
            <person name="Shimizu K.K."/>
        </authorList>
    </citation>
    <scope>NUCLEOTIDE SEQUENCE [LARGE SCALE GENOMIC DNA]</scope>
    <source>
        <strain evidence="6">214</strain>
    </source>
</reference>
<name>A0AAV5MGP0_9ROSI</name>
<comment type="caution">
    <text evidence="6">The sequence shown here is derived from an EMBL/GenBank/DDBJ whole genome shotgun (WGS) entry which is preliminary data.</text>
</comment>
<dbReference type="SMART" id="SM00473">
    <property type="entry name" value="PAN_AP"/>
    <property type="match status" value="1"/>
</dbReference>
<evidence type="ECO:0000259" key="5">
    <source>
        <dbReference type="PROSITE" id="PS50948"/>
    </source>
</evidence>
<evidence type="ECO:0000313" key="6">
    <source>
        <dbReference type="EMBL" id="GKV49051.1"/>
    </source>
</evidence>
<dbReference type="Pfam" id="PF08276">
    <property type="entry name" value="PAN_2"/>
    <property type="match status" value="1"/>
</dbReference>
<evidence type="ECO:0000256" key="4">
    <source>
        <dbReference type="ARBA" id="ARBA00023170"/>
    </source>
</evidence>
<sequence>MPKDFCDTYGRCGAYSYCDNTQLLPCQCLEGFEPKSTSKWSSMDWSRGCVRKKPLNRQQGDGFIQYQKLKLPDAAQSWISRSMNLKECQTKCWQNYSCTAYTSFDINGDGSGCAIWFGDLLDIRQFQIGGQDLYIRMSTSESGLFIVCYFFLKRKRSLEAAQVVAKESERLHKMAANEEGRAAPTARRYLGAEGTVKRRSKARVQGRGPVAELGWRGAELGIDAEGRGCRRLVQRGWKLIRCRGRWNGFGAQGLG</sequence>